<reference evidence="2" key="1">
    <citation type="journal article" date="2024" name="Proc. Natl. Acad. Sci. U.S.A.">
        <title>Extraordinary preservation of gene collinearity over three hundred million years revealed in homosporous lycophytes.</title>
        <authorList>
            <person name="Li C."/>
            <person name="Wickell D."/>
            <person name="Kuo L.Y."/>
            <person name="Chen X."/>
            <person name="Nie B."/>
            <person name="Liao X."/>
            <person name="Peng D."/>
            <person name="Ji J."/>
            <person name="Jenkins J."/>
            <person name="Williams M."/>
            <person name="Shu S."/>
            <person name="Plott C."/>
            <person name="Barry K."/>
            <person name="Rajasekar S."/>
            <person name="Grimwood J."/>
            <person name="Han X."/>
            <person name="Sun S."/>
            <person name="Hou Z."/>
            <person name="He W."/>
            <person name="Dai G."/>
            <person name="Sun C."/>
            <person name="Schmutz J."/>
            <person name="Leebens-Mack J.H."/>
            <person name="Li F.W."/>
            <person name="Wang L."/>
        </authorList>
    </citation>
    <scope>NUCLEOTIDE SEQUENCE [LARGE SCALE GENOMIC DNA]</scope>
    <source>
        <strain evidence="2">cv. PW_Plant_1</strain>
    </source>
</reference>
<keyword evidence="2" id="KW-1185">Reference proteome</keyword>
<evidence type="ECO:0000313" key="2">
    <source>
        <dbReference type="Proteomes" id="UP001162992"/>
    </source>
</evidence>
<protein>
    <submittedName>
        <fullName evidence="1">Uncharacterized protein</fullName>
    </submittedName>
</protein>
<proteinExistence type="predicted"/>
<dbReference type="EMBL" id="CM055102">
    <property type="protein sequence ID" value="KAJ7537638.1"/>
    <property type="molecule type" value="Genomic_DNA"/>
</dbReference>
<sequence length="265" mass="29898">MEALKAYVEGPSLQVHTDETVLLHISHSNLKHYRNQLRFSLHITVDNVKEKLSRQCGTTLDSMVLQLYDDNNTKICDLVEVSRPLGFYSPLEGYRLHIVDLDPTSVTAGGWLEDTSLVEKYTISDEAYNKRDDTFKKFKQKCLAEVPEMSSHKITDNYMEDLVAGIHGMDYVTMDLSSKKVGDRCEVNPGSKRGTVMFVGRAELLGPGFWVGVQYDEPVGKHDGIVKGHRYFNCPPAHGSMLRPDKVKVGDFPEVDPFEAELDEI</sequence>
<gene>
    <name evidence="1" type="ORF">O6H91_11G015200</name>
</gene>
<name>A0ACC2C6X7_DIPCM</name>
<organism evidence="1 2">
    <name type="scientific">Diphasiastrum complanatum</name>
    <name type="common">Issler's clubmoss</name>
    <name type="synonym">Lycopodium complanatum</name>
    <dbReference type="NCBI Taxonomy" id="34168"/>
    <lineage>
        <taxon>Eukaryota</taxon>
        <taxon>Viridiplantae</taxon>
        <taxon>Streptophyta</taxon>
        <taxon>Embryophyta</taxon>
        <taxon>Tracheophyta</taxon>
        <taxon>Lycopodiopsida</taxon>
        <taxon>Lycopodiales</taxon>
        <taxon>Lycopodiaceae</taxon>
        <taxon>Lycopodioideae</taxon>
        <taxon>Diphasiastrum</taxon>
    </lineage>
</organism>
<dbReference type="Proteomes" id="UP001162992">
    <property type="component" value="Chromosome 11"/>
</dbReference>
<comment type="caution">
    <text evidence="1">The sequence shown here is derived from an EMBL/GenBank/DDBJ whole genome shotgun (WGS) entry which is preliminary data.</text>
</comment>
<accession>A0ACC2C6X7</accession>
<evidence type="ECO:0000313" key="1">
    <source>
        <dbReference type="EMBL" id="KAJ7537638.1"/>
    </source>
</evidence>